<evidence type="ECO:0000256" key="1">
    <source>
        <dbReference type="ARBA" id="ARBA00022448"/>
    </source>
</evidence>
<dbReference type="Pfam" id="PF00005">
    <property type="entry name" value="ABC_tran"/>
    <property type="match status" value="1"/>
</dbReference>
<dbReference type="Gene3D" id="3.40.50.300">
    <property type="entry name" value="P-loop containing nucleotide triphosphate hydrolases"/>
    <property type="match status" value="1"/>
</dbReference>
<dbReference type="RefSeq" id="WP_005467282.1">
    <property type="nucleotide sequence ID" value="NZ_KB291031.1"/>
</dbReference>
<gene>
    <name evidence="5" type="ORF">HMPREF9134_01227</name>
</gene>
<proteinExistence type="predicted"/>
<dbReference type="GO" id="GO:0005524">
    <property type="term" value="F:ATP binding"/>
    <property type="evidence" value="ECO:0007669"/>
    <property type="project" value="UniProtKB-KW"/>
</dbReference>
<dbReference type="STRING" id="1127696.HMPREF9134_01227"/>
<dbReference type="InterPro" id="IPR050153">
    <property type="entry name" value="Metal_Ion_Import_ABC"/>
</dbReference>
<evidence type="ECO:0000259" key="4">
    <source>
        <dbReference type="PROSITE" id="PS50893"/>
    </source>
</evidence>
<sequence length="212" mass="23506">MSPILRLEDAQLGYADTLVLSHFDWEIQRGERWAVTGPNGCGKTTLMRTLLGLIPLRGGSLLRFDREGKVTSTLVASYLPQINQIDRHFPIRVWEVIDSGLPNVMRSAVERKAEIERLAGAVGIRELLESAIGRLSGGQLQRALLARALASQPELLILDEPLSFLDRAYKQSFEALLEALVPEETTMLMVTHDIAGSGAGAWQELKLDEYAR</sequence>
<dbReference type="HOGENOM" id="CLU_000604_1_11_10"/>
<evidence type="ECO:0000256" key="3">
    <source>
        <dbReference type="ARBA" id="ARBA00022840"/>
    </source>
</evidence>
<organism evidence="5 6">
    <name type="scientific">Porphyromonas catoniae F0037</name>
    <dbReference type="NCBI Taxonomy" id="1127696"/>
    <lineage>
        <taxon>Bacteria</taxon>
        <taxon>Pseudomonadati</taxon>
        <taxon>Bacteroidota</taxon>
        <taxon>Bacteroidia</taxon>
        <taxon>Bacteroidales</taxon>
        <taxon>Porphyromonadaceae</taxon>
        <taxon>Porphyromonas</taxon>
    </lineage>
</organism>
<dbReference type="SMART" id="SM00382">
    <property type="entry name" value="AAA"/>
    <property type="match status" value="1"/>
</dbReference>
<dbReference type="GO" id="GO:0016887">
    <property type="term" value="F:ATP hydrolysis activity"/>
    <property type="evidence" value="ECO:0007669"/>
    <property type="project" value="InterPro"/>
</dbReference>
<dbReference type="InterPro" id="IPR003593">
    <property type="entry name" value="AAA+_ATPase"/>
</dbReference>
<dbReference type="PATRIC" id="fig|1127696.3.peg.1105"/>
<protein>
    <submittedName>
        <fullName evidence="5">ABC transporter, ATP-binding protein</fullName>
    </submittedName>
</protein>
<feature type="domain" description="ABC transporter" evidence="4">
    <location>
        <begin position="5"/>
        <end position="207"/>
    </location>
</feature>
<dbReference type="PROSITE" id="PS50893">
    <property type="entry name" value="ABC_TRANSPORTER_2"/>
    <property type="match status" value="1"/>
</dbReference>
<keyword evidence="3 5" id="KW-0067">ATP-binding</keyword>
<name>L1NC83_9PORP</name>
<dbReference type="eggNOG" id="COG1121">
    <property type="taxonomic scope" value="Bacteria"/>
</dbReference>
<accession>L1NC83</accession>
<evidence type="ECO:0000256" key="2">
    <source>
        <dbReference type="ARBA" id="ARBA00022741"/>
    </source>
</evidence>
<dbReference type="PANTHER" id="PTHR42734">
    <property type="entry name" value="METAL TRANSPORT SYSTEM ATP-BINDING PROTEIN TM_0124-RELATED"/>
    <property type="match status" value="1"/>
</dbReference>
<evidence type="ECO:0000313" key="5">
    <source>
        <dbReference type="EMBL" id="EKY00880.1"/>
    </source>
</evidence>
<dbReference type="AlphaFoldDB" id="L1NC83"/>
<dbReference type="InterPro" id="IPR017871">
    <property type="entry name" value="ABC_transporter-like_CS"/>
</dbReference>
<dbReference type="InterPro" id="IPR003439">
    <property type="entry name" value="ABC_transporter-like_ATP-bd"/>
</dbReference>
<reference evidence="5 6" key="1">
    <citation type="submission" date="2012-05" db="EMBL/GenBank/DDBJ databases">
        <authorList>
            <person name="Weinstock G."/>
            <person name="Sodergren E."/>
            <person name="Lobos E.A."/>
            <person name="Fulton L."/>
            <person name="Fulton R."/>
            <person name="Courtney L."/>
            <person name="Fronick C."/>
            <person name="O'Laughlin M."/>
            <person name="Godfrey J."/>
            <person name="Wilson R.M."/>
            <person name="Miner T."/>
            <person name="Farmer C."/>
            <person name="Delehaunty K."/>
            <person name="Cordes M."/>
            <person name="Minx P."/>
            <person name="Tomlinson C."/>
            <person name="Chen J."/>
            <person name="Wollam A."/>
            <person name="Pepin K.H."/>
            <person name="Bhonagiri V."/>
            <person name="Zhang X."/>
            <person name="Suruliraj S."/>
            <person name="Warren W."/>
            <person name="Mitreva M."/>
            <person name="Mardis E.R."/>
            <person name="Wilson R.K."/>
        </authorList>
    </citation>
    <scope>NUCLEOTIDE SEQUENCE [LARGE SCALE GENOMIC DNA]</scope>
    <source>
        <strain evidence="5 6">F0037</strain>
    </source>
</reference>
<dbReference type="SUPFAM" id="SSF52540">
    <property type="entry name" value="P-loop containing nucleoside triphosphate hydrolases"/>
    <property type="match status" value="1"/>
</dbReference>
<keyword evidence="2" id="KW-0547">Nucleotide-binding</keyword>
<evidence type="ECO:0000313" key="6">
    <source>
        <dbReference type="Proteomes" id="UP000010408"/>
    </source>
</evidence>
<dbReference type="InterPro" id="IPR027417">
    <property type="entry name" value="P-loop_NTPase"/>
</dbReference>
<dbReference type="Proteomes" id="UP000010408">
    <property type="component" value="Unassembled WGS sequence"/>
</dbReference>
<dbReference type="PROSITE" id="PS00211">
    <property type="entry name" value="ABC_TRANSPORTER_1"/>
    <property type="match status" value="1"/>
</dbReference>
<comment type="caution">
    <text evidence="5">The sequence shown here is derived from an EMBL/GenBank/DDBJ whole genome shotgun (WGS) entry which is preliminary data.</text>
</comment>
<keyword evidence="1" id="KW-0813">Transport</keyword>
<dbReference type="EMBL" id="AMEQ01000035">
    <property type="protein sequence ID" value="EKY00880.1"/>
    <property type="molecule type" value="Genomic_DNA"/>
</dbReference>